<proteinExistence type="inferred from homology"/>
<feature type="domain" description="B5" evidence="13">
    <location>
        <begin position="263"/>
        <end position="334"/>
    </location>
</feature>
<dbReference type="Pfam" id="PF17759">
    <property type="entry name" value="tRNA_synthFbeta"/>
    <property type="match status" value="1"/>
</dbReference>
<evidence type="ECO:0000256" key="12">
    <source>
        <dbReference type="ARBA" id="ARBA00023146"/>
    </source>
</evidence>
<dbReference type="NCBIfam" id="TIGR00471">
    <property type="entry name" value="pheT_arch"/>
    <property type="match status" value="1"/>
</dbReference>
<dbReference type="Gene3D" id="3.30.56.10">
    <property type="match status" value="2"/>
</dbReference>
<dbReference type="PANTHER" id="PTHR10947:SF0">
    <property type="entry name" value="PHENYLALANINE--TRNA LIGASE BETA SUBUNIT"/>
    <property type="match status" value="1"/>
</dbReference>
<dbReference type="OrthoDB" id="10073at2157"/>
<dbReference type="AlphaFoldDB" id="A0A371R0M9"/>
<dbReference type="PANTHER" id="PTHR10947">
    <property type="entry name" value="PHENYLALANYL-TRNA SYNTHETASE BETA CHAIN AND LEUCINE-RICH REPEAT-CONTAINING PROTEIN 47"/>
    <property type="match status" value="1"/>
</dbReference>
<evidence type="ECO:0000256" key="3">
    <source>
        <dbReference type="ARBA" id="ARBA00007438"/>
    </source>
</evidence>
<dbReference type="GO" id="GO:0006432">
    <property type="term" value="P:phenylalanyl-tRNA aminoacylation"/>
    <property type="evidence" value="ECO:0007669"/>
    <property type="project" value="InterPro"/>
</dbReference>
<evidence type="ECO:0000256" key="1">
    <source>
        <dbReference type="ARBA" id="ARBA00001946"/>
    </source>
</evidence>
<dbReference type="FunFam" id="3.30.56.10:FF:000011">
    <property type="entry name" value="Phenylalanine--tRNA ligase beta subunit"/>
    <property type="match status" value="1"/>
</dbReference>
<name>A0A371R0M9_9CREN</name>
<evidence type="ECO:0000256" key="2">
    <source>
        <dbReference type="ARBA" id="ARBA00004496"/>
    </source>
</evidence>
<evidence type="ECO:0000313" key="17">
    <source>
        <dbReference type="Proteomes" id="UP000257123"/>
    </source>
</evidence>
<dbReference type="Pfam" id="PF03484">
    <property type="entry name" value="B5"/>
    <property type="match status" value="1"/>
</dbReference>
<evidence type="ECO:0000256" key="5">
    <source>
        <dbReference type="ARBA" id="ARBA00022490"/>
    </source>
</evidence>
<dbReference type="GO" id="GO:0003723">
    <property type="term" value="F:RNA binding"/>
    <property type="evidence" value="ECO:0007669"/>
    <property type="project" value="InterPro"/>
</dbReference>
<dbReference type="PROSITE" id="PS51483">
    <property type="entry name" value="B5"/>
    <property type="match status" value="1"/>
</dbReference>
<dbReference type="EC" id="6.1.1.20" evidence="4"/>
<dbReference type="Proteomes" id="UP000257123">
    <property type="component" value="Unassembled WGS sequence"/>
</dbReference>
<evidence type="ECO:0000313" key="15">
    <source>
        <dbReference type="EMBL" id="RFA97115.1"/>
    </source>
</evidence>
<keyword evidence="10" id="KW-0460">Magnesium</keyword>
<evidence type="ECO:0000256" key="7">
    <source>
        <dbReference type="ARBA" id="ARBA00022723"/>
    </source>
</evidence>
<evidence type="ECO:0000259" key="13">
    <source>
        <dbReference type="PROSITE" id="PS51483"/>
    </source>
</evidence>
<dbReference type="InterPro" id="IPR004531">
    <property type="entry name" value="Phe-tRNA-synth_IIc_bsu_arc_euk"/>
</dbReference>
<gene>
    <name evidence="14" type="ORF">CGL51_04015</name>
    <name evidence="15" type="ORF">CGL52_10005</name>
</gene>
<keyword evidence="6 14" id="KW-0436">Ligase</keyword>
<dbReference type="InterPro" id="IPR045060">
    <property type="entry name" value="Phe-tRNA-ligase_IIc_bsu"/>
</dbReference>
<dbReference type="EMBL" id="NMUF01000031">
    <property type="protein sequence ID" value="RFA97115.1"/>
    <property type="molecule type" value="Genomic_DNA"/>
</dbReference>
<dbReference type="EMBL" id="NMUE01000009">
    <property type="protein sequence ID" value="RFA96854.1"/>
    <property type="molecule type" value="Genomic_DNA"/>
</dbReference>
<comment type="similarity">
    <text evidence="3">Belongs to the phenylalanyl-tRNA synthetase beta subunit family. Type 2 subfamily.</text>
</comment>
<evidence type="ECO:0000313" key="16">
    <source>
        <dbReference type="Proteomes" id="UP000256877"/>
    </source>
</evidence>
<evidence type="ECO:0000256" key="11">
    <source>
        <dbReference type="ARBA" id="ARBA00022917"/>
    </source>
</evidence>
<organism evidence="14 17">
    <name type="scientific">Pyrobaculum aerophilum</name>
    <dbReference type="NCBI Taxonomy" id="13773"/>
    <lineage>
        <taxon>Archaea</taxon>
        <taxon>Thermoproteota</taxon>
        <taxon>Thermoprotei</taxon>
        <taxon>Thermoproteales</taxon>
        <taxon>Thermoproteaceae</taxon>
        <taxon>Pyrobaculum</taxon>
    </lineage>
</organism>
<dbReference type="SUPFAM" id="SSF56037">
    <property type="entry name" value="PheT/TilS domain"/>
    <property type="match status" value="1"/>
</dbReference>
<keyword evidence="9" id="KW-0067">ATP-binding</keyword>
<dbReference type="InterPro" id="IPR020825">
    <property type="entry name" value="Phe-tRNA_synthase-like_B3/B4"/>
</dbReference>
<dbReference type="InterPro" id="IPR045864">
    <property type="entry name" value="aa-tRNA-synth_II/BPL/LPL"/>
</dbReference>
<dbReference type="InterPro" id="IPR005147">
    <property type="entry name" value="tRNA_synthase_B5-dom"/>
</dbReference>
<dbReference type="GO" id="GO:0004826">
    <property type="term" value="F:phenylalanine-tRNA ligase activity"/>
    <property type="evidence" value="ECO:0007669"/>
    <property type="project" value="UniProtKB-EC"/>
</dbReference>
<dbReference type="SUPFAM" id="SSF55681">
    <property type="entry name" value="Class II aaRS and biotin synthetases"/>
    <property type="match status" value="1"/>
</dbReference>
<keyword evidence="7" id="KW-0479">Metal-binding</keyword>
<comment type="subcellular location">
    <subcellularLocation>
        <location evidence="2">Cytoplasm</location>
    </subcellularLocation>
</comment>
<dbReference type="Gene3D" id="3.50.40.10">
    <property type="entry name" value="Phenylalanyl-trna Synthetase, Chain B, domain 3"/>
    <property type="match status" value="1"/>
</dbReference>
<comment type="caution">
    <text evidence="14">The sequence shown here is derived from an EMBL/GenBank/DDBJ whole genome shotgun (WGS) entry which is preliminary data.</text>
</comment>
<evidence type="ECO:0000256" key="4">
    <source>
        <dbReference type="ARBA" id="ARBA00012814"/>
    </source>
</evidence>
<evidence type="ECO:0000256" key="6">
    <source>
        <dbReference type="ARBA" id="ARBA00022598"/>
    </source>
</evidence>
<dbReference type="Proteomes" id="UP000256877">
    <property type="component" value="Unassembled WGS sequence"/>
</dbReference>
<evidence type="ECO:0000256" key="10">
    <source>
        <dbReference type="ARBA" id="ARBA00022842"/>
    </source>
</evidence>
<dbReference type="SUPFAM" id="SSF46955">
    <property type="entry name" value="Putative DNA-binding domain"/>
    <property type="match status" value="2"/>
</dbReference>
<sequence length="515" mass="57784">MPVIDVAKSDLERLTGLKYEEIAKLFEYIKGEIESDSGERLRIEVTHDRPDHFSADGLAKTLKGIAEIEVGLPRISLGRSSIRLVAESITERPYIAMAVVRNVRLDEEAIKQMIQLQEKLHETYGRGRRKIAIGFYDVSKIKPPIYYRRISQEDEYIPLGFQKPVKVREMYELTEQGRRYSGLINRENPPALVDASGQIMVVIPVLGSECCKITEATRDVLIDVTGTDHRAVANALSILIYSLLERSGSKEVEIVEGGTGYSHEYVKIYVDERAVSEFLGVKIAHEDFIKYIKKARFDYQEGAVIIPPYRINVLSWVDVAEDVAIMMGYNQMPREVPEIPSAGRRHRTEVITLEVRKSMLSMGFTELNNYVLTDEAVAEVCSPARVANPISELYTTIRCSIITQLISAASALKRRETKIFEVGEVVREGRTVRALAFLISRDGATLTDGLSVVKSLCKRLGLKCEFFPAEAKWALPNRMAEVRGEITGYIAEVNPDVLTALKHAVPTVVAELYIG</sequence>
<evidence type="ECO:0000313" key="14">
    <source>
        <dbReference type="EMBL" id="RFA96854.1"/>
    </source>
</evidence>
<protein>
    <recommendedName>
        <fullName evidence="4">phenylalanine--tRNA ligase</fullName>
        <ecNumber evidence="4">6.1.1.20</ecNumber>
    </recommendedName>
</protein>
<evidence type="ECO:0000256" key="8">
    <source>
        <dbReference type="ARBA" id="ARBA00022741"/>
    </source>
</evidence>
<reference evidence="16 17" key="1">
    <citation type="submission" date="2017-07" db="EMBL/GenBank/DDBJ databases">
        <title>Draft genome sequence of aerobic hyperthermophilic archaea, Pyrobaculum aerophilum YKB31 and YKB32.</title>
        <authorList>
            <person name="Mochizuki T."/>
            <person name="Berliner A.J."/>
            <person name="Yoshida-Takashima Y."/>
            <person name="Takaki Y."/>
            <person name="Nunoura T."/>
            <person name="Takai K."/>
        </authorList>
    </citation>
    <scope>NUCLEOTIDE SEQUENCE [LARGE SCALE GENOMIC DNA]</scope>
    <source>
        <strain evidence="14 17">YKB31</strain>
        <strain evidence="15 16">YKB32</strain>
    </source>
</reference>
<keyword evidence="12" id="KW-0030">Aminoacyl-tRNA synthetase</keyword>
<dbReference type="SMART" id="SM00874">
    <property type="entry name" value="B5"/>
    <property type="match status" value="1"/>
</dbReference>
<dbReference type="GO" id="GO:0009328">
    <property type="term" value="C:phenylalanine-tRNA ligase complex"/>
    <property type="evidence" value="ECO:0007669"/>
    <property type="project" value="TreeGrafter"/>
</dbReference>
<accession>A0A371R0M9</accession>
<dbReference type="SMART" id="SM00873">
    <property type="entry name" value="B3_4"/>
    <property type="match status" value="1"/>
</dbReference>
<dbReference type="GO" id="GO:0005524">
    <property type="term" value="F:ATP binding"/>
    <property type="evidence" value="ECO:0007669"/>
    <property type="project" value="UniProtKB-KW"/>
</dbReference>
<comment type="cofactor">
    <cofactor evidence="1">
        <name>Mg(2+)</name>
        <dbReference type="ChEBI" id="CHEBI:18420"/>
    </cofactor>
</comment>
<keyword evidence="8" id="KW-0547">Nucleotide-binding</keyword>
<dbReference type="InterPro" id="IPR041616">
    <property type="entry name" value="PheRS_beta_core"/>
</dbReference>
<dbReference type="GO" id="GO:0000287">
    <property type="term" value="F:magnesium ion binding"/>
    <property type="evidence" value="ECO:0007669"/>
    <property type="project" value="InterPro"/>
</dbReference>
<dbReference type="InterPro" id="IPR009061">
    <property type="entry name" value="DNA-bd_dom_put_sf"/>
</dbReference>
<dbReference type="InterPro" id="IPR005146">
    <property type="entry name" value="B3/B4_tRNA-bd"/>
</dbReference>
<keyword evidence="11" id="KW-0648">Protein biosynthesis</keyword>
<evidence type="ECO:0000256" key="9">
    <source>
        <dbReference type="ARBA" id="ARBA00022840"/>
    </source>
</evidence>
<keyword evidence="5" id="KW-0963">Cytoplasm</keyword>
<dbReference type="Gene3D" id="3.30.930.10">
    <property type="entry name" value="Bira Bifunctional Protein, Domain 2"/>
    <property type="match status" value="1"/>
</dbReference>
<dbReference type="RefSeq" id="WP_116420773.1">
    <property type="nucleotide sequence ID" value="NZ_NMUE01000009.1"/>
</dbReference>